<accession>A0ACB9P3W2</accession>
<comment type="caution">
    <text evidence="1">The sequence shown here is derived from an EMBL/GenBank/DDBJ whole genome shotgun (WGS) entry which is preliminary data.</text>
</comment>
<reference evidence="2" key="1">
    <citation type="journal article" date="2023" name="Front. Plant Sci.">
        <title>Chromosomal-level genome assembly of Melastoma candidum provides insights into trichome evolution.</title>
        <authorList>
            <person name="Zhong Y."/>
            <person name="Wu W."/>
            <person name="Sun C."/>
            <person name="Zou P."/>
            <person name="Liu Y."/>
            <person name="Dai S."/>
            <person name="Zhou R."/>
        </authorList>
    </citation>
    <scope>NUCLEOTIDE SEQUENCE [LARGE SCALE GENOMIC DNA]</scope>
</reference>
<proteinExistence type="predicted"/>
<evidence type="ECO:0000313" key="2">
    <source>
        <dbReference type="Proteomes" id="UP001057402"/>
    </source>
</evidence>
<evidence type="ECO:0000313" key="1">
    <source>
        <dbReference type="EMBL" id="KAI4343001.1"/>
    </source>
</evidence>
<dbReference type="Proteomes" id="UP001057402">
    <property type="component" value="Chromosome 7"/>
</dbReference>
<keyword evidence="2" id="KW-1185">Reference proteome</keyword>
<protein>
    <submittedName>
        <fullName evidence="1">Uncharacterized protein</fullName>
    </submittedName>
</protein>
<sequence>MVMTDGKDLCIAMYPWFAFGHLTSFLHLANKLAVPHVDGLPPGSETTADVPVSLHHLLMTAMDLTRPAIDASLFHIRPDIVFFDFTHWLPAVAWKLGIKSVHYCTVSCATVSYTLSPRRNLLKRELVESDLMEPPPGFPSSSIRLSAFESRDLTIPSLKEYGSGISFLERQLTSLSDCDAIAFPTFREIEGPYVAYLESKLNKPILLAGILPRPPSSSLEERMLNWLNRFDPQSVIYCAFGSECVLREDQFQELIHGLELTQKPFFATLKPPVGAESVDSALPPGLMDNIHGRGVIHEGWVQQPLVLEHPSVGCFMTHCGSGSLWEGMISNCQLVLLPHKGDQFINARMLSSEQKVGVLVERMEDGGFSRDTVCEAIMTVMDEDNDIGKEVRKNHNNWKELLLREGLEDSYMEEFVGKLHGLLEA</sequence>
<gene>
    <name evidence="1" type="ORF">MLD38_027554</name>
</gene>
<name>A0ACB9P3W2_9MYRT</name>
<dbReference type="EMBL" id="CM042886">
    <property type="protein sequence ID" value="KAI4343001.1"/>
    <property type="molecule type" value="Genomic_DNA"/>
</dbReference>
<organism evidence="1 2">
    <name type="scientific">Melastoma candidum</name>
    <dbReference type="NCBI Taxonomy" id="119954"/>
    <lineage>
        <taxon>Eukaryota</taxon>
        <taxon>Viridiplantae</taxon>
        <taxon>Streptophyta</taxon>
        <taxon>Embryophyta</taxon>
        <taxon>Tracheophyta</taxon>
        <taxon>Spermatophyta</taxon>
        <taxon>Magnoliopsida</taxon>
        <taxon>eudicotyledons</taxon>
        <taxon>Gunneridae</taxon>
        <taxon>Pentapetalae</taxon>
        <taxon>rosids</taxon>
        <taxon>malvids</taxon>
        <taxon>Myrtales</taxon>
        <taxon>Melastomataceae</taxon>
        <taxon>Melastomatoideae</taxon>
        <taxon>Melastomateae</taxon>
        <taxon>Melastoma</taxon>
    </lineage>
</organism>